<dbReference type="PROSITE" id="PS50109">
    <property type="entry name" value="HIS_KIN"/>
    <property type="match status" value="1"/>
</dbReference>
<sequence length="453" mass="51346">MKNISFKLAGSFFILTFIIEAILFAALYTSIVNTRITEEIHALQGRGNSHRAVLEKHFDKKTIEHVALMETEADTNVIITDDKRNVLAQSAAGDMTEHLHFEERSIPRSGTALQSHWKTSKYICTISPIMKGRDTVGYVFMYLETSSIKGLVQNITNRFFASFGLTAFLTVAAIYLLSRFLARPIIMIKESAEKMTNGQDNISLNIKRNDELGELAASIENLSSNLNRLQKERNDFLSSVAHELRTPITYIKGYSDIAMRDQFDVNARHQYLSIIKEETDNLTLLVDDLFLLTKLKQPGFHIEKKPVHLHTLVEKEIRKSQIAFLEKRIGLSYHIPLNLTVSIDEKRFSQVITNLLNNARHYSESDTEVTITASASKDRIIITVADEGCGIPEDEQDYIFERFYRIDKSRSRQTGGTGMGLAIVKEIVEHHGGEIMVKNRHPKGSKFIITLPA</sequence>
<keyword evidence="7 15" id="KW-0812">Transmembrane</keyword>
<protein>
    <recommendedName>
        <fullName evidence="3">histidine kinase</fullName>
        <ecNumber evidence="3">2.7.13.3</ecNumber>
    </recommendedName>
</protein>
<dbReference type="PRINTS" id="PR00344">
    <property type="entry name" value="BCTRLSENSOR"/>
</dbReference>
<dbReference type="FunFam" id="3.30.565.10:FF:000006">
    <property type="entry name" value="Sensor histidine kinase WalK"/>
    <property type="match status" value="1"/>
</dbReference>
<keyword evidence="14" id="KW-0175">Coiled coil</keyword>
<dbReference type="Proteomes" id="UP000187367">
    <property type="component" value="Unassembled WGS sequence"/>
</dbReference>
<accession>A0A1R1QDW3</accession>
<feature type="coiled-coil region" evidence="14">
    <location>
        <begin position="212"/>
        <end position="239"/>
    </location>
</feature>
<feature type="transmembrane region" description="Helical" evidence="15">
    <location>
        <begin position="159"/>
        <end position="177"/>
    </location>
</feature>
<dbReference type="Pfam" id="PF00672">
    <property type="entry name" value="HAMP"/>
    <property type="match status" value="1"/>
</dbReference>
<dbReference type="Gene3D" id="6.10.340.10">
    <property type="match status" value="1"/>
</dbReference>
<dbReference type="CDD" id="cd00082">
    <property type="entry name" value="HisKA"/>
    <property type="match status" value="1"/>
</dbReference>
<evidence type="ECO:0000256" key="14">
    <source>
        <dbReference type="SAM" id="Coils"/>
    </source>
</evidence>
<dbReference type="GO" id="GO:0000155">
    <property type="term" value="F:phosphorelay sensor kinase activity"/>
    <property type="evidence" value="ECO:0007669"/>
    <property type="project" value="InterPro"/>
</dbReference>
<evidence type="ECO:0000256" key="10">
    <source>
        <dbReference type="ARBA" id="ARBA00022840"/>
    </source>
</evidence>
<evidence type="ECO:0000313" key="18">
    <source>
        <dbReference type="EMBL" id="OMI01493.1"/>
    </source>
</evidence>
<dbReference type="Gene3D" id="3.30.565.10">
    <property type="entry name" value="Histidine kinase-like ATPase, C-terminal domain"/>
    <property type="match status" value="1"/>
</dbReference>
<proteinExistence type="predicted"/>
<dbReference type="CDD" id="cd00075">
    <property type="entry name" value="HATPase"/>
    <property type="match status" value="1"/>
</dbReference>
<evidence type="ECO:0000256" key="4">
    <source>
        <dbReference type="ARBA" id="ARBA00022475"/>
    </source>
</evidence>
<evidence type="ECO:0000256" key="15">
    <source>
        <dbReference type="SAM" id="Phobius"/>
    </source>
</evidence>
<keyword evidence="19" id="KW-1185">Reference proteome</keyword>
<gene>
    <name evidence="18" type="ORF">BW143_17540</name>
</gene>
<dbReference type="EMBL" id="MTJL01000036">
    <property type="protein sequence ID" value="OMI01493.1"/>
    <property type="molecule type" value="Genomic_DNA"/>
</dbReference>
<dbReference type="InterPro" id="IPR036890">
    <property type="entry name" value="HATPase_C_sf"/>
</dbReference>
<dbReference type="CDD" id="cd06225">
    <property type="entry name" value="HAMP"/>
    <property type="match status" value="1"/>
</dbReference>
<accession>A0A1R1S0U3</accession>
<dbReference type="SUPFAM" id="SSF55874">
    <property type="entry name" value="ATPase domain of HSP90 chaperone/DNA topoisomerase II/histidine kinase"/>
    <property type="match status" value="1"/>
</dbReference>
<comment type="subcellular location">
    <subcellularLocation>
        <location evidence="2">Cell membrane</location>
        <topology evidence="2">Multi-pass membrane protein</topology>
    </subcellularLocation>
</comment>
<organism evidence="18 19">
    <name type="scientific">Bacillus swezeyi</name>
    <dbReference type="NCBI Taxonomy" id="1925020"/>
    <lineage>
        <taxon>Bacteria</taxon>
        <taxon>Bacillati</taxon>
        <taxon>Bacillota</taxon>
        <taxon>Bacilli</taxon>
        <taxon>Bacillales</taxon>
        <taxon>Bacillaceae</taxon>
        <taxon>Bacillus</taxon>
    </lineage>
</organism>
<comment type="caution">
    <text evidence="18">The sequence shown here is derived from an EMBL/GenBank/DDBJ whole genome shotgun (WGS) entry which is preliminary data.</text>
</comment>
<keyword evidence="8" id="KW-0547">Nucleotide-binding</keyword>
<evidence type="ECO:0000256" key="3">
    <source>
        <dbReference type="ARBA" id="ARBA00012438"/>
    </source>
</evidence>
<dbReference type="AlphaFoldDB" id="A0A1R1S0U3"/>
<evidence type="ECO:0000256" key="11">
    <source>
        <dbReference type="ARBA" id="ARBA00022989"/>
    </source>
</evidence>
<dbReference type="GO" id="GO:0005524">
    <property type="term" value="F:ATP binding"/>
    <property type="evidence" value="ECO:0007669"/>
    <property type="project" value="UniProtKB-KW"/>
</dbReference>
<keyword evidence="12" id="KW-0902">Two-component regulatory system</keyword>
<keyword evidence="6" id="KW-0808">Transferase</keyword>
<dbReference type="InterPro" id="IPR005467">
    <property type="entry name" value="His_kinase_dom"/>
</dbReference>
<dbReference type="SMART" id="SM00388">
    <property type="entry name" value="HisKA"/>
    <property type="match status" value="1"/>
</dbReference>
<dbReference type="Gene3D" id="1.10.287.130">
    <property type="match status" value="1"/>
</dbReference>
<evidence type="ECO:0000259" key="16">
    <source>
        <dbReference type="PROSITE" id="PS50109"/>
    </source>
</evidence>
<dbReference type="SMART" id="SM00387">
    <property type="entry name" value="HATPase_c"/>
    <property type="match status" value="1"/>
</dbReference>
<evidence type="ECO:0000256" key="6">
    <source>
        <dbReference type="ARBA" id="ARBA00022679"/>
    </source>
</evidence>
<evidence type="ECO:0000256" key="7">
    <source>
        <dbReference type="ARBA" id="ARBA00022692"/>
    </source>
</evidence>
<evidence type="ECO:0000256" key="9">
    <source>
        <dbReference type="ARBA" id="ARBA00022777"/>
    </source>
</evidence>
<dbReference type="PANTHER" id="PTHR45453">
    <property type="entry name" value="PHOSPHATE REGULON SENSOR PROTEIN PHOR"/>
    <property type="match status" value="1"/>
</dbReference>
<evidence type="ECO:0000313" key="19">
    <source>
        <dbReference type="Proteomes" id="UP000187367"/>
    </source>
</evidence>
<dbReference type="InterPro" id="IPR003661">
    <property type="entry name" value="HisK_dim/P_dom"/>
</dbReference>
<keyword evidence="10" id="KW-0067">ATP-binding</keyword>
<dbReference type="GO" id="GO:0005886">
    <property type="term" value="C:plasma membrane"/>
    <property type="evidence" value="ECO:0007669"/>
    <property type="project" value="UniProtKB-SubCell"/>
</dbReference>
<dbReference type="GO" id="GO:0004721">
    <property type="term" value="F:phosphoprotein phosphatase activity"/>
    <property type="evidence" value="ECO:0007669"/>
    <property type="project" value="TreeGrafter"/>
</dbReference>
<evidence type="ECO:0000256" key="13">
    <source>
        <dbReference type="ARBA" id="ARBA00023136"/>
    </source>
</evidence>
<dbReference type="GO" id="GO:0016036">
    <property type="term" value="P:cellular response to phosphate starvation"/>
    <property type="evidence" value="ECO:0007669"/>
    <property type="project" value="TreeGrafter"/>
</dbReference>
<dbReference type="OrthoDB" id="9813151at2"/>
<evidence type="ECO:0000256" key="1">
    <source>
        <dbReference type="ARBA" id="ARBA00000085"/>
    </source>
</evidence>
<evidence type="ECO:0000256" key="2">
    <source>
        <dbReference type="ARBA" id="ARBA00004651"/>
    </source>
</evidence>
<dbReference type="Pfam" id="PF00512">
    <property type="entry name" value="HisKA"/>
    <property type="match status" value="1"/>
</dbReference>
<dbReference type="Pfam" id="PF02518">
    <property type="entry name" value="HATPase_c"/>
    <property type="match status" value="1"/>
</dbReference>
<dbReference type="InterPro" id="IPR003594">
    <property type="entry name" value="HATPase_dom"/>
</dbReference>
<evidence type="ECO:0000259" key="17">
    <source>
        <dbReference type="PROSITE" id="PS50885"/>
    </source>
</evidence>
<comment type="catalytic activity">
    <reaction evidence="1">
        <text>ATP + protein L-histidine = ADP + protein N-phospho-L-histidine.</text>
        <dbReference type="EC" id="2.7.13.3"/>
    </reaction>
</comment>
<keyword evidence="11 15" id="KW-1133">Transmembrane helix</keyword>
<dbReference type="PANTHER" id="PTHR45453:SF1">
    <property type="entry name" value="PHOSPHATE REGULON SENSOR PROTEIN PHOR"/>
    <property type="match status" value="1"/>
</dbReference>
<evidence type="ECO:0000256" key="8">
    <source>
        <dbReference type="ARBA" id="ARBA00022741"/>
    </source>
</evidence>
<keyword evidence="5" id="KW-0597">Phosphoprotein</keyword>
<reference evidence="18 19" key="1">
    <citation type="submission" date="2017-01" db="EMBL/GenBank/DDBJ databases">
        <title>Bacillus phylogenomics.</title>
        <authorList>
            <person name="Dunlap C."/>
        </authorList>
    </citation>
    <scope>NUCLEOTIDE SEQUENCE [LARGE SCALE GENOMIC DNA]</scope>
    <source>
        <strain evidence="18 19">NRRL B-41282</strain>
    </source>
</reference>
<dbReference type="SUPFAM" id="SSF47384">
    <property type="entry name" value="Homodimeric domain of signal transducing histidine kinase"/>
    <property type="match status" value="1"/>
</dbReference>
<dbReference type="InterPro" id="IPR050351">
    <property type="entry name" value="BphY/WalK/GraS-like"/>
</dbReference>
<name>A0A1R1S0U3_9BACI</name>
<dbReference type="SUPFAM" id="SSF158472">
    <property type="entry name" value="HAMP domain-like"/>
    <property type="match status" value="1"/>
</dbReference>
<evidence type="ECO:0000256" key="12">
    <source>
        <dbReference type="ARBA" id="ARBA00023012"/>
    </source>
</evidence>
<dbReference type="SMART" id="SM00304">
    <property type="entry name" value="HAMP"/>
    <property type="match status" value="1"/>
</dbReference>
<dbReference type="PROSITE" id="PS50885">
    <property type="entry name" value="HAMP"/>
    <property type="match status" value="1"/>
</dbReference>
<dbReference type="RefSeq" id="WP_076760365.1">
    <property type="nucleotide sequence ID" value="NZ_JARMDZ010000003.1"/>
</dbReference>
<keyword evidence="9 18" id="KW-0418">Kinase</keyword>
<dbReference type="FunFam" id="1.10.287.130:FF:000001">
    <property type="entry name" value="Two-component sensor histidine kinase"/>
    <property type="match status" value="1"/>
</dbReference>
<keyword evidence="4" id="KW-1003">Cell membrane</keyword>
<feature type="domain" description="HAMP" evidence="17">
    <location>
        <begin position="179"/>
        <end position="231"/>
    </location>
</feature>
<dbReference type="EC" id="2.7.13.3" evidence="3"/>
<dbReference type="InterPro" id="IPR004358">
    <property type="entry name" value="Sig_transdc_His_kin-like_C"/>
</dbReference>
<keyword evidence="13 15" id="KW-0472">Membrane</keyword>
<feature type="domain" description="Histidine kinase" evidence="16">
    <location>
        <begin position="239"/>
        <end position="453"/>
    </location>
</feature>
<evidence type="ECO:0000256" key="5">
    <source>
        <dbReference type="ARBA" id="ARBA00022553"/>
    </source>
</evidence>
<dbReference type="InterPro" id="IPR036097">
    <property type="entry name" value="HisK_dim/P_sf"/>
</dbReference>
<dbReference type="InterPro" id="IPR003660">
    <property type="entry name" value="HAMP_dom"/>
</dbReference>